<protein>
    <submittedName>
        <fullName evidence="1">Uncharacterized protein</fullName>
    </submittedName>
</protein>
<dbReference type="AlphaFoldDB" id="A0A8H7PMW2"/>
<dbReference type="Proteomes" id="UP000612746">
    <property type="component" value="Unassembled WGS sequence"/>
</dbReference>
<evidence type="ECO:0000313" key="1">
    <source>
        <dbReference type="EMBL" id="KAG2176846.1"/>
    </source>
</evidence>
<keyword evidence="2" id="KW-1185">Reference proteome</keyword>
<gene>
    <name evidence="1" type="ORF">INT44_007510</name>
</gene>
<sequence>MPIVGHEVKNTPEGPNVVFTIWTPEYDLTEQISAKRALQLDPNMVFVYQELHSNHRPKQMIEADYGVIPSSTQRMITNYLDEGHTQATLEMINSSVASGRRPTTAIINMLINIIIDDNTPNFTISKRVSLCRQSVEVLSFILECHGPRLFDPLWDSFRVSKSTQQPSRSKLSIDEDDVQDECSLQQYEDFFDFVKSVLQQRETSEGQDKQKQANAFKSNLVRELDSIFSCYDTTYDHIPPTTFVHLDAYTLSARLLNMMDSILAFDVFSWLYAPTQTVYWTPKALRKRRIDSFLDCMVGHGCINRTPPCQKNISNPAFVSTLCGLAFSDSDLSMVPDEALGLKHNRSQVVKKIFDFDMMTRPISVNTIQDVWRHVMIMSKRIACYLECKTLRFGTMVIPGLTEDEMCLIWENGPHAMTHWRDHVSGLLMLPQVAKHKTLNSEQAERYTDYQSMIQLTINMTQLCLDVV</sequence>
<comment type="caution">
    <text evidence="1">The sequence shown here is derived from an EMBL/GenBank/DDBJ whole genome shotgun (WGS) entry which is preliminary data.</text>
</comment>
<dbReference type="OrthoDB" id="2263392at2759"/>
<name>A0A8H7PMW2_9FUNG</name>
<dbReference type="EMBL" id="JAEPRA010000013">
    <property type="protein sequence ID" value="KAG2176846.1"/>
    <property type="molecule type" value="Genomic_DNA"/>
</dbReference>
<organism evidence="1 2">
    <name type="scientific">Umbelopsis vinacea</name>
    <dbReference type="NCBI Taxonomy" id="44442"/>
    <lineage>
        <taxon>Eukaryota</taxon>
        <taxon>Fungi</taxon>
        <taxon>Fungi incertae sedis</taxon>
        <taxon>Mucoromycota</taxon>
        <taxon>Mucoromycotina</taxon>
        <taxon>Umbelopsidomycetes</taxon>
        <taxon>Umbelopsidales</taxon>
        <taxon>Umbelopsidaceae</taxon>
        <taxon>Umbelopsis</taxon>
    </lineage>
</organism>
<evidence type="ECO:0000313" key="2">
    <source>
        <dbReference type="Proteomes" id="UP000612746"/>
    </source>
</evidence>
<reference evidence="1" key="1">
    <citation type="submission" date="2020-12" db="EMBL/GenBank/DDBJ databases">
        <title>Metabolic potential, ecology and presence of endohyphal bacteria is reflected in genomic diversity of Mucoromycotina.</title>
        <authorList>
            <person name="Muszewska A."/>
            <person name="Okrasinska A."/>
            <person name="Steczkiewicz K."/>
            <person name="Drgas O."/>
            <person name="Orlowska M."/>
            <person name="Perlinska-Lenart U."/>
            <person name="Aleksandrzak-Piekarczyk T."/>
            <person name="Szatraj K."/>
            <person name="Zielenkiewicz U."/>
            <person name="Pilsyk S."/>
            <person name="Malc E."/>
            <person name="Mieczkowski P."/>
            <person name="Kruszewska J.S."/>
            <person name="Biernat P."/>
            <person name="Pawlowska J."/>
        </authorList>
    </citation>
    <scope>NUCLEOTIDE SEQUENCE</scope>
    <source>
        <strain evidence="1">WA0000051536</strain>
    </source>
</reference>
<accession>A0A8H7PMW2</accession>
<proteinExistence type="predicted"/>